<dbReference type="OrthoDB" id="1902659at2759"/>
<dbReference type="GO" id="GO:1900459">
    <property type="term" value="P:positive regulation of brassinosteroid mediated signaling pathway"/>
    <property type="evidence" value="ECO:0007669"/>
    <property type="project" value="EnsemblPlants"/>
</dbReference>
<dbReference type="AlphaFoldDB" id="A0A5K1ATU8"/>
<evidence type="ECO:0000256" key="4">
    <source>
        <dbReference type="SAM" id="MobiDB-lite"/>
    </source>
</evidence>
<feature type="compositionally biased region" description="Basic and acidic residues" evidence="4">
    <location>
        <begin position="30"/>
        <end position="40"/>
    </location>
</feature>
<accession>A0A5K1ATU8</accession>
<dbReference type="Pfam" id="PF03514">
    <property type="entry name" value="GRAS"/>
    <property type="match status" value="1"/>
</dbReference>
<feature type="region of interest" description="Disordered" evidence="4">
    <location>
        <begin position="30"/>
        <end position="109"/>
    </location>
</feature>
<sequence length="616" mass="68654">MGTHRLDFSCSFPRLEVPISQSAKPATFPVKDRPLIEGKSNHSLKRNACASSAMAPQAAIRTPSERWEKRNCMKRSLEQSSSDDSYASRGKKRARESSQDFTEKDGQSSANQLIDIYHSEPLERESVVGIPGTVLVLSTIEEGPCMHSSETLLPKANCLGSVVTERSEHGEHRYEVATRENPKDSSLNWSSSETRSSSQDDEESSEKATGDGSENYCQSEGTEAGDDDVIGQGLELVNLLVSCTQSISSKNFALVNHYLSKLGDLASPKGTPIHRVAACFTEAMALRAANLWPHIFRISIQDLEQGDEDLLVAFRLLNNISPIPKFLQFTANEMILRAFEDKDRIHIIDFDIKQGLQWPTLFQSLVSRPKPPTRVRITGIGESKQELQDTGNMLAGLAGALNLQFEFHAVVDKLEDVRLWMLHVKENESVAVNCMMQMHRLLIDSDGSILRNFLGLIQSVRPTILVIAEQESSHNLSWEARFCNSLAYYSAIFDSIDASLPQDSLDRAKIEQMFAREIRNIIAYEGAERTERHECFETWKRVLEVGGFRCSDVSDREVIQGKMLLKMFLCENYKVVKQGEGGLTLCWAEQPLFTVSAWAAAAPEIAGTSPSSSQPE</sequence>
<feature type="compositionally biased region" description="Basic and acidic residues" evidence="4">
    <location>
        <begin position="166"/>
        <end position="183"/>
    </location>
</feature>
<comment type="caution">
    <text evidence="3">Lacks conserved residue(s) required for the propagation of feature annotation.</text>
</comment>
<dbReference type="GO" id="GO:0005634">
    <property type="term" value="C:nucleus"/>
    <property type="evidence" value="ECO:0007669"/>
    <property type="project" value="EnsemblPlants"/>
</dbReference>
<dbReference type="GO" id="GO:0007346">
    <property type="term" value="P:regulation of mitotic cell cycle"/>
    <property type="evidence" value="ECO:0007669"/>
    <property type="project" value="EnsemblPlants"/>
</dbReference>
<gene>
    <name evidence="5" type="ORF">NYM_LOCUS12557</name>
</gene>
<dbReference type="InterPro" id="IPR005202">
    <property type="entry name" value="TF_GRAS"/>
</dbReference>
<feature type="region of interest" description="SAW" evidence="3">
    <location>
        <begin position="523"/>
        <end position="599"/>
    </location>
</feature>
<feature type="region of interest" description="Leucine repeat II (LRII)" evidence="3">
    <location>
        <begin position="389"/>
        <end position="421"/>
    </location>
</feature>
<dbReference type="EMBL" id="LR721780">
    <property type="protein sequence ID" value="VVW05717.1"/>
    <property type="molecule type" value="Genomic_DNA"/>
</dbReference>
<evidence type="ECO:0000256" key="1">
    <source>
        <dbReference type="ARBA" id="ARBA00023015"/>
    </source>
</evidence>
<feature type="compositionally biased region" description="Basic and acidic residues" evidence="4">
    <location>
        <begin position="95"/>
        <end position="106"/>
    </location>
</feature>
<organism evidence="5">
    <name type="scientific">Nymphaea colorata</name>
    <name type="common">pocket water lily</name>
    <dbReference type="NCBI Taxonomy" id="210225"/>
    <lineage>
        <taxon>Eukaryota</taxon>
        <taxon>Viridiplantae</taxon>
        <taxon>Streptophyta</taxon>
        <taxon>Embryophyta</taxon>
        <taxon>Tracheophyta</taxon>
        <taxon>Spermatophyta</taxon>
        <taxon>Magnoliopsida</taxon>
        <taxon>Nymphaeales</taxon>
        <taxon>Nymphaeaceae</taxon>
        <taxon>Nymphaea</taxon>
    </lineage>
</organism>
<feature type="region of interest" description="Disordered" evidence="4">
    <location>
        <begin position="166"/>
        <end position="224"/>
    </location>
</feature>
<name>A0A5K1ATU8_9MAGN</name>
<feature type="compositionally biased region" description="Low complexity" evidence="4">
    <location>
        <begin position="48"/>
        <end position="59"/>
    </location>
</feature>
<feature type="compositionally biased region" description="Basic and acidic residues" evidence="4">
    <location>
        <begin position="63"/>
        <end position="77"/>
    </location>
</feature>
<evidence type="ECO:0000256" key="2">
    <source>
        <dbReference type="ARBA" id="ARBA00023163"/>
    </source>
</evidence>
<dbReference type="PROSITE" id="PS50985">
    <property type="entry name" value="GRAS"/>
    <property type="match status" value="1"/>
</dbReference>
<dbReference type="PANTHER" id="PTHR31636">
    <property type="entry name" value="OSJNBA0084A10.13 PROTEIN-RELATED"/>
    <property type="match status" value="1"/>
</dbReference>
<dbReference type="Gramene" id="NC2G0035750.1">
    <property type="protein sequence ID" value="NC2G0035750.1:cds"/>
    <property type="gene ID" value="NC2G0035750"/>
</dbReference>
<dbReference type="GO" id="GO:0010468">
    <property type="term" value="P:regulation of gene expression"/>
    <property type="evidence" value="ECO:0007669"/>
    <property type="project" value="EnsemblPlants"/>
</dbReference>
<feature type="short sequence motif" description="VHIID" evidence="3">
    <location>
        <begin position="345"/>
        <end position="349"/>
    </location>
</feature>
<feature type="compositionally biased region" description="Low complexity" evidence="4">
    <location>
        <begin position="185"/>
        <end position="197"/>
    </location>
</feature>
<reference evidence="5" key="1">
    <citation type="submission" date="2019-09" db="EMBL/GenBank/DDBJ databases">
        <authorList>
            <person name="Zhang L."/>
        </authorList>
    </citation>
    <scope>NUCLEOTIDE SEQUENCE</scope>
</reference>
<dbReference type="GO" id="GO:0032875">
    <property type="term" value="P:regulation of DNA endoreduplication"/>
    <property type="evidence" value="ECO:0007669"/>
    <property type="project" value="EnsemblPlants"/>
</dbReference>
<proteinExistence type="inferred from homology"/>
<dbReference type="OMA" id="HECFETW"/>
<evidence type="ECO:0000313" key="5">
    <source>
        <dbReference type="EMBL" id="VVW05717.1"/>
    </source>
</evidence>
<comment type="similarity">
    <text evidence="3">Belongs to the GRAS family.</text>
</comment>
<keyword evidence="1" id="KW-0805">Transcription regulation</keyword>
<evidence type="ECO:0000256" key="3">
    <source>
        <dbReference type="PROSITE-ProRule" id="PRU01191"/>
    </source>
</evidence>
<feature type="region of interest" description="VHIID" evidence="3">
    <location>
        <begin position="314"/>
        <end position="379"/>
    </location>
</feature>
<keyword evidence="2" id="KW-0804">Transcription</keyword>
<protein>
    <submittedName>
        <fullName evidence="5">Uncharacterized protein</fullName>
    </submittedName>
</protein>